<dbReference type="UniPathway" id="UPA00098">
    <property type="reaction ID" value="UER00361"/>
</dbReference>
<dbReference type="RefSeq" id="WP_130417921.1">
    <property type="nucleotide sequence ID" value="NZ_SHKW01000001.1"/>
</dbReference>
<keyword evidence="4 7" id="KW-0641">Proline biosynthesis</keyword>
<dbReference type="FunFam" id="1.10.3730.10:FF:000001">
    <property type="entry name" value="Pyrroline-5-carboxylate reductase"/>
    <property type="match status" value="1"/>
</dbReference>
<dbReference type="EC" id="1.5.1.2" evidence="4 5"/>
<dbReference type="EMBL" id="SHKW01000001">
    <property type="protein sequence ID" value="RZU39752.1"/>
    <property type="molecule type" value="Genomic_DNA"/>
</dbReference>
<sequence length="284" mass="29721">MSEETYEVAAPTPAMPQLRVAILGTGKMGGILLQAFLKNNLVSPDQIFATVHHPERAQALSVQYGIEMTTDNLAAASQADVILLGVKPVQVPALVEQIRPALSPEKLVLSIAASVMTSSIEKAAGHDLAVIRAMPNTPAMLAAGITALCAGRFVSEQQMAIAQRIFQTVGRTVVVDEKHMDAVTGLSGSGPAFLYIIIEALAEAGVNVGLPRDVATLLAAQTTLGSARMVLETGYHPALLKDAVTTPAGCTVDGILELEEGGLRVTLIKAVKRATQRAKELANG</sequence>
<accession>A0A4Q7YPQ5</accession>
<dbReference type="Proteomes" id="UP000292958">
    <property type="component" value="Unassembled WGS sequence"/>
</dbReference>
<dbReference type="InterPro" id="IPR053790">
    <property type="entry name" value="P5CR-like_CS"/>
</dbReference>
<dbReference type="GO" id="GO:0055129">
    <property type="term" value="P:L-proline biosynthetic process"/>
    <property type="evidence" value="ECO:0007669"/>
    <property type="project" value="UniProtKB-UniRule"/>
</dbReference>
<keyword evidence="2 4" id="KW-0521">NADP</keyword>
<comment type="catalytic activity">
    <reaction evidence="4 7">
        <text>L-proline + NADP(+) = (S)-1-pyrroline-5-carboxylate + NADPH + 2 H(+)</text>
        <dbReference type="Rhea" id="RHEA:14109"/>
        <dbReference type="ChEBI" id="CHEBI:15378"/>
        <dbReference type="ChEBI" id="CHEBI:17388"/>
        <dbReference type="ChEBI" id="CHEBI:57783"/>
        <dbReference type="ChEBI" id="CHEBI:58349"/>
        <dbReference type="ChEBI" id="CHEBI:60039"/>
        <dbReference type="EC" id="1.5.1.2"/>
    </reaction>
</comment>
<comment type="caution">
    <text evidence="10">The sequence shown here is derived from an EMBL/GenBank/DDBJ whole genome shotgun (WGS) entry which is preliminary data.</text>
</comment>
<keyword evidence="4" id="KW-0963">Cytoplasm</keyword>
<comment type="function">
    <text evidence="4">Catalyzes the reduction of 1-pyrroline-5-carboxylate (PCA) to L-proline.</text>
</comment>
<dbReference type="InterPro" id="IPR029036">
    <property type="entry name" value="P5CR_dimer"/>
</dbReference>
<dbReference type="GO" id="GO:0005737">
    <property type="term" value="C:cytoplasm"/>
    <property type="evidence" value="ECO:0007669"/>
    <property type="project" value="UniProtKB-SubCell"/>
</dbReference>
<dbReference type="InterPro" id="IPR028939">
    <property type="entry name" value="P5C_Rdtase_cat_N"/>
</dbReference>
<dbReference type="SUPFAM" id="SSF51735">
    <property type="entry name" value="NAD(P)-binding Rossmann-fold domains"/>
    <property type="match status" value="1"/>
</dbReference>
<evidence type="ECO:0000256" key="3">
    <source>
        <dbReference type="ARBA" id="ARBA00023002"/>
    </source>
</evidence>
<dbReference type="PANTHER" id="PTHR11645:SF0">
    <property type="entry name" value="PYRROLINE-5-CARBOXYLATE REDUCTASE 3"/>
    <property type="match status" value="1"/>
</dbReference>
<dbReference type="Gene3D" id="1.10.3730.10">
    <property type="entry name" value="ProC C-terminal domain-like"/>
    <property type="match status" value="1"/>
</dbReference>
<proteinExistence type="inferred from homology"/>
<dbReference type="Pfam" id="PF14748">
    <property type="entry name" value="P5CR_dimer"/>
    <property type="match status" value="1"/>
</dbReference>
<evidence type="ECO:0000256" key="7">
    <source>
        <dbReference type="RuleBase" id="RU003903"/>
    </source>
</evidence>
<comment type="similarity">
    <text evidence="1 4 7">Belongs to the pyrroline-5-carboxylate reductase family.</text>
</comment>
<evidence type="ECO:0000259" key="9">
    <source>
        <dbReference type="Pfam" id="PF14748"/>
    </source>
</evidence>
<comment type="pathway">
    <text evidence="4 7">Amino-acid biosynthesis; L-proline biosynthesis; L-proline from L-glutamate 5-semialdehyde: step 1/1.</text>
</comment>
<dbReference type="AlphaFoldDB" id="A0A4Q7YPQ5"/>
<dbReference type="NCBIfam" id="TIGR00112">
    <property type="entry name" value="proC"/>
    <property type="match status" value="1"/>
</dbReference>
<keyword evidence="4 7" id="KW-0028">Amino-acid biosynthesis</keyword>
<evidence type="ECO:0000259" key="8">
    <source>
        <dbReference type="Pfam" id="PF03807"/>
    </source>
</evidence>
<feature type="domain" description="Pyrroline-5-carboxylate reductase catalytic N-terminal" evidence="8">
    <location>
        <begin position="19"/>
        <end position="113"/>
    </location>
</feature>
<evidence type="ECO:0000256" key="6">
    <source>
        <dbReference type="PIRSR" id="PIRSR000193-1"/>
    </source>
</evidence>
<dbReference type="InterPro" id="IPR000304">
    <property type="entry name" value="Pyrroline-COOH_reductase"/>
</dbReference>
<evidence type="ECO:0000313" key="11">
    <source>
        <dbReference type="Proteomes" id="UP000292958"/>
    </source>
</evidence>
<comment type="catalytic activity">
    <reaction evidence="4">
        <text>L-proline + NAD(+) = (S)-1-pyrroline-5-carboxylate + NADH + 2 H(+)</text>
        <dbReference type="Rhea" id="RHEA:14105"/>
        <dbReference type="ChEBI" id="CHEBI:15378"/>
        <dbReference type="ChEBI" id="CHEBI:17388"/>
        <dbReference type="ChEBI" id="CHEBI:57540"/>
        <dbReference type="ChEBI" id="CHEBI:57945"/>
        <dbReference type="ChEBI" id="CHEBI:60039"/>
        <dbReference type="EC" id="1.5.1.2"/>
    </reaction>
</comment>
<dbReference type="HAMAP" id="MF_01925">
    <property type="entry name" value="P5C_reductase"/>
    <property type="match status" value="1"/>
</dbReference>
<dbReference type="SUPFAM" id="SSF48179">
    <property type="entry name" value="6-phosphogluconate dehydrogenase C-terminal domain-like"/>
    <property type="match status" value="1"/>
</dbReference>
<evidence type="ECO:0000256" key="1">
    <source>
        <dbReference type="ARBA" id="ARBA00005525"/>
    </source>
</evidence>
<comment type="subcellular location">
    <subcellularLocation>
        <location evidence="4">Cytoplasm</location>
    </subcellularLocation>
</comment>
<name>A0A4Q7YPQ5_9BACT</name>
<dbReference type="Pfam" id="PF03807">
    <property type="entry name" value="F420_oxidored"/>
    <property type="match status" value="1"/>
</dbReference>
<organism evidence="10 11">
    <name type="scientific">Edaphobacter modestus</name>
    <dbReference type="NCBI Taxonomy" id="388466"/>
    <lineage>
        <taxon>Bacteria</taxon>
        <taxon>Pseudomonadati</taxon>
        <taxon>Acidobacteriota</taxon>
        <taxon>Terriglobia</taxon>
        <taxon>Terriglobales</taxon>
        <taxon>Acidobacteriaceae</taxon>
        <taxon>Edaphobacter</taxon>
    </lineage>
</organism>
<protein>
    <recommendedName>
        <fullName evidence="4 5">Pyrroline-5-carboxylate reductase</fullName>
        <shortName evidence="4">P5C reductase</shortName>
        <shortName evidence="4">P5CR</shortName>
        <ecNumber evidence="4 5">1.5.1.2</ecNumber>
    </recommendedName>
    <alternativeName>
        <fullName evidence="4">PCA reductase</fullName>
    </alternativeName>
</protein>
<evidence type="ECO:0000256" key="4">
    <source>
        <dbReference type="HAMAP-Rule" id="MF_01925"/>
    </source>
</evidence>
<dbReference type="PANTHER" id="PTHR11645">
    <property type="entry name" value="PYRROLINE-5-CARBOXYLATE REDUCTASE"/>
    <property type="match status" value="1"/>
</dbReference>
<evidence type="ECO:0000313" key="10">
    <source>
        <dbReference type="EMBL" id="RZU39752.1"/>
    </source>
</evidence>
<evidence type="ECO:0000256" key="2">
    <source>
        <dbReference type="ARBA" id="ARBA00022857"/>
    </source>
</evidence>
<dbReference type="GO" id="GO:0004735">
    <property type="term" value="F:pyrroline-5-carboxylate reductase activity"/>
    <property type="evidence" value="ECO:0007669"/>
    <property type="project" value="UniProtKB-UniRule"/>
</dbReference>
<keyword evidence="11" id="KW-1185">Reference proteome</keyword>
<feature type="domain" description="Pyrroline-5-carboxylate reductase dimerisation" evidence="9">
    <location>
        <begin position="177"/>
        <end position="281"/>
    </location>
</feature>
<dbReference type="PROSITE" id="PS00521">
    <property type="entry name" value="P5CR"/>
    <property type="match status" value="1"/>
</dbReference>
<dbReference type="InterPro" id="IPR036291">
    <property type="entry name" value="NAD(P)-bd_dom_sf"/>
</dbReference>
<feature type="binding site" evidence="6">
    <location>
        <position position="72"/>
    </location>
    <ligand>
        <name>NADPH</name>
        <dbReference type="ChEBI" id="CHEBI:57783"/>
    </ligand>
</feature>
<dbReference type="PIRSF" id="PIRSF000193">
    <property type="entry name" value="Pyrrol-5-carb_rd"/>
    <property type="match status" value="1"/>
</dbReference>
<dbReference type="Gene3D" id="3.40.50.720">
    <property type="entry name" value="NAD(P)-binding Rossmann-like Domain"/>
    <property type="match status" value="1"/>
</dbReference>
<feature type="binding site" evidence="6">
    <location>
        <begin position="23"/>
        <end position="28"/>
    </location>
    <ligand>
        <name>NADP(+)</name>
        <dbReference type="ChEBI" id="CHEBI:58349"/>
    </ligand>
</feature>
<keyword evidence="3 4" id="KW-0560">Oxidoreductase</keyword>
<gene>
    <name evidence="4" type="primary">proC</name>
    <name evidence="10" type="ORF">BDD14_1145</name>
</gene>
<dbReference type="InterPro" id="IPR008927">
    <property type="entry name" value="6-PGluconate_DH-like_C_sf"/>
</dbReference>
<reference evidence="10 11" key="1">
    <citation type="submission" date="2019-02" db="EMBL/GenBank/DDBJ databases">
        <title>Genomic Encyclopedia of Archaeal and Bacterial Type Strains, Phase II (KMG-II): from individual species to whole genera.</title>
        <authorList>
            <person name="Goeker M."/>
        </authorList>
    </citation>
    <scope>NUCLEOTIDE SEQUENCE [LARGE SCALE GENOMIC DNA]</scope>
    <source>
        <strain evidence="10 11">DSM 18101</strain>
    </source>
</reference>
<dbReference type="OrthoDB" id="9805754at2"/>
<evidence type="ECO:0000256" key="5">
    <source>
        <dbReference type="NCBIfam" id="TIGR00112"/>
    </source>
</evidence>